<reference evidence="10" key="1">
    <citation type="submission" date="2020-09" db="EMBL/GenBank/DDBJ databases">
        <authorList>
            <person name="Kikuchi T."/>
        </authorList>
    </citation>
    <scope>NUCLEOTIDE SEQUENCE</scope>
    <source>
        <strain evidence="10">SH1</strain>
    </source>
</reference>
<sequence length="492" mass="55155">MAECNFDKGNEAHHATLYEKALVRSCRASSVIASSKNGTPASEEEIFKHFQIKDTHEASTKKLANLLNSRGIKLADPRIQKSRELLRHFMRLRNGNKDTRHYKLSKQHFLECVRPSIGLITQAIQNNMIIPSWQSFKSKMAEIFAQCREIKEGNVATYIPQLARQDPELWGMAVCTVDGQRFGLGDSKEPFCFQSISKPFTYSVVSTDIGSDKVHEYIGQEPSGRLFNEICLDVCSKPHNPMVNAGAIICTTLIRTGLCMADRYDFIYNEYKKLAGGTYIGFDNATFLSERNTASRNFALAYFMKEKNCFPPGSSNLKQELDLYFQLCSLETDCESAAVMAATLANGGVCPLTDERCVSPRACRDVMSLMYSCGMYDYSGQFAFSVGLPAKSGVSGGLILVVPNLMGICLYSPRLDRCGNTVRGVQFSQKMIEHFSLHNYDSLLHAEPKLDPRQDWNVGKDVAATEEPVVVKEEKTNDDACIKKRHERRPKK</sequence>
<evidence type="ECO:0000256" key="4">
    <source>
        <dbReference type="ARBA" id="ARBA00022737"/>
    </source>
</evidence>
<dbReference type="FunFam" id="3.40.710.10:FF:000008">
    <property type="entry name" value="Glutaminase, isoform E"/>
    <property type="match status" value="1"/>
</dbReference>
<keyword evidence="4" id="KW-0677">Repeat</keyword>
<comment type="subunit">
    <text evidence="2">Homotetramer.</text>
</comment>
<dbReference type="EC" id="3.5.1.2" evidence="3"/>
<evidence type="ECO:0000256" key="1">
    <source>
        <dbReference type="ARBA" id="ARBA00011076"/>
    </source>
</evidence>
<dbReference type="Gene3D" id="1.10.238.210">
    <property type="match status" value="1"/>
</dbReference>
<dbReference type="EMBL" id="CAJFCW020000004">
    <property type="protein sequence ID" value="CAG9111968.1"/>
    <property type="molecule type" value="Genomic_DNA"/>
</dbReference>
<dbReference type="OrthoDB" id="9995210at2759"/>
<comment type="caution">
    <text evidence="10">The sequence shown here is derived from an EMBL/GenBank/DDBJ whole genome shotgun (WGS) entry which is preliminary data.</text>
</comment>
<proteinExistence type="inferred from homology"/>
<comment type="catalytic activity">
    <reaction evidence="7">
        <text>L-glutamine + H2O = L-glutamate + NH4(+)</text>
        <dbReference type="Rhea" id="RHEA:15889"/>
        <dbReference type="ChEBI" id="CHEBI:15377"/>
        <dbReference type="ChEBI" id="CHEBI:28938"/>
        <dbReference type="ChEBI" id="CHEBI:29985"/>
        <dbReference type="ChEBI" id="CHEBI:58359"/>
        <dbReference type="EC" id="3.5.1.2"/>
    </reaction>
</comment>
<dbReference type="PANTHER" id="PTHR12544">
    <property type="entry name" value="GLUTAMINASE"/>
    <property type="match status" value="1"/>
</dbReference>
<dbReference type="Pfam" id="PF17959">
    <property type="entry name" value="EF-hand_14"/>
    <property type="match status" value="1"/>
</dbReference>
<evidence type="ECO:0000256" key="7">
    <source>
        <dbReference type="ARBA" id="ARBA00049534"/>
    </source>
</evidence>
<dbReference type="AlphaFoldDB" id="A0A811KSS5"/>
<evidence type="ECO:0000313" key="10">
    <source>
        <dbReference type="EMBL" id="CAD5218856.1"/>
    </source>
</evidence>
<evidence type="ECO:0000256" key="5">
    <source>
        <dbReference type="ARBA" id="ARBA00022801"/>
    </source>
</evidence>
<dbReference type="EMBL" id="CAJFDH010000004">
    <property type="protein sequence ID" value="CAD5218856.1"/>
    <property type="molecule type" value="Genomic_DNA"/>
</dbReference>
<evidence type="ECO:0000256" key="3">
    <source>
        <dbReference type="ARBA" id="ARBA00012918"/>
    </source>
</evidence>
<evidence type="ECO:0000256" key="8">
    <source>
        <dbReference type="ARBA" id="ARBA00077251"/>
    </source>
</evidence>
<dbReference type="Pfam" id="PF04960">
    <property type="entry name" value="Glutaminase"/>
    <property type="match status" value="1"/>
</dbReference>
<dbReference type="PANTHER" id="PTHR12544:SF29">
    <property type="entry name" value="GLUTAMINASE"/>
    <property type="match status" value="1"/>
</dbReference>
<dbReference type="GO" id="GO:0006537">
    <property type="term" value="P:glutamate biosynthetic process"/>
    <property type="evidence" value="ECO:0007669"/>
    <property type="project" value="TreeGrafter"/>
</dbReference>
<evidence type="ECO:0000256" key="2">
    <source>
        <dbReference type="ARBA" id="ARBA00011881"/>
    </source>
</evidence>
<dbReference type="Gene3D" id="3.40.710.10">
    <property type="entry name" value="DD-peptidase/beta-lactamase superfamily"/>
    <property type="match status" value="1"/>
</dbReference>
<dbReference type="GO" id="GO:0006543">
    <property type="term" value="P:L-glutamine catabolic process"/>
    <property type="evidence" value="ECO:0007669"/>
    <property type="project" value="TreeGrafter"/>
</dbReference>
<keyword evidence="6" id="KW-0040">ANK repeat</keyword>
<dbReference type="Proteomes" id="UP000614601">
    <property type="component" value="Unassembled WGS sequence"/>
</dbReference>
<protein>
    <recommendedName>
        <fullName evidence="3">glutaminase</fullName>
        <ecNumber evidence="3">3.5.1.2</ecNumber>
    </recommendedName>
    <alternativeName>
        <fullName evidence="8">L-glutamine amidohydrolase</fullName>
    </alternativeName>
</protein>
<name>A0A811KSS5_9BILA</name>
<dbReference type="HAMAP" id="MF_00313">
    <property type="entry name" value="Glutaminase"/>
    <property type="match status" value="1"/>
</dbReference>
<keyword evidence="5" id="KW-0378">Hydrolase</keyword>
<gene>
    <name evidence="10" type="ORF">BOKJ2_LOCUS8066</name>
</gene>
<dbReference type="NCBIfam" id="TIGR03814">
    <property type="entry name" value="Gln_ase"/>
    <property type="match status" value="1"/>
</dbReference>
<keyword evidence="11" id="KW-1185">Reference proteome</keyword>
<dbReference type="InterPro" id="IPR012338">
    <property type="entry name" value="Beta-lactam/transpept-like"/>
</dbReference>
<evidence type="ECO:0000259" key="9">
    <source>
        <dbReference type="Pfam" id="PF17959"/>
    </source>
</evidence>
<dbReference type="GO" id="GO:0004359">
    <property type="term" value="F:glutaminase activity"/>
    <property type="evidence" value="ECO:0007669"/>
    <property type="project" value="UniProtKB-EC"/>
</dbReference>
<dbReference type="SUPFAM" id="SSF56601">
    <property type="entry name" value="beta-lactamase/transpeptidase-like"/>
    <property type="match status" value="1"/>
</dbReference>
<dbReference type="Proteomes" id="UP000783686">
    <property type="component" value="Unassembled WGS sequence"/>
</dbReference>
<comment type="similarity">
    <text evidence="1">Belongs to the glutaminase family.</text>
</comment>
<evidence type="ECO:0000313" key="11">
    <source>
        <dbReference type="Proteomes" id="UP000614601"/>
    </source>
</evidence>
<feature type="domain" description="Glutaminase EF-hand" evidence="9">
    <location>
        <begin position="43"/>
        <end position="131"/>
    </location>
</feature>
<evidence type="ECO:0000256" key="6">
    <source>
        <dbReference type="ARBA" id="ARBA00023043"/>
    </source>
</evidence>
<dbReference type="InterPro" id="IPR015868">
    <property type="entry name" value="Glutaminase"/>
</dbReference>
<dbReference type="InterPro" id="IPR041541">
    <property type="entry name" value="Glutaminase_EF-hand"/>
</dbReference>
<organism evidence="10 11">
    <name type="scientific">Bursaphelenchus okinawaensis</name>
    <dbReference type="NCBI Taxonomy" id="465554"/>
    <lineage>
        <taxon>Eukaryota</taxon>
        <taxon>Metazoa</taxon>
        <taxon>Ecdysozoa</taxon>
        <taxon>Nematoda</taxon>
        <taxon>Chromadorea</taxon>
        <taxon>Rhabditida</taxon>
        <taxon>Tylenchina</taxon>
        <taxon>Tylenchomorpha</taxon>
        <taxon>Aphelenchoidea</taxon>
        <taxon>Aphelenchoididae</taxon>
        <taxon>Bursaphelenchus</taxon>
    </lineage>
</organism>
<accession>A0A811KSS5</accession>